<dbReference type="RefSeq" id="WP_111630132.1">
    <property type="nucleotide sequence ID" value="NZ_QLMC01000005.1"/>
</dbReference>
<comment type="caution">
    <text evidence="1">The sequence shown here is derived from an EMBL/GenBank/DDBJ whole genome shotgun (WGS) entry which is preliminary data.</text>
</comment>
<sequence>MRDTEDVKDRTIPLYSWWKTPGESYRGFAVVEKSGKGINGKYRTTHVSLLEWQKETPVNRSVEDFWDLVDRGQLIQIPPVWEPGKTYYPDAG</sequence>
<protein>
    <submittedName>
        <fullName evidence="1">Uncharacterized protein</fullName>
    </submittedName>
</protein>
<evidence type="ECO:0000313" key="1">
    <source>
        <dbReference type="EMBL" id="RAJ94223.1"/>
    </source>
</evidence>
<dbReference type="AlphaFoldDB" id="A0A327WRF3"/>
<dbReference type="Proteomes" id="UP000248790">
    <property type="component" value="Unassembled WGS sequence"/>
</dbReference>
<name>A0A327WRF3_LARAB</name>
<accession>A0A327WRF3</accession>
<evidence type="ECO:0000313" key="2">
    <source>
        <dbReference type="Proteomes" id="UP000248790"/>
    </source>
</evidence>
<reference evidence="1 2" key="1">
    <citation type="submission" date="2018-06" db="EMBL/GenBank/DDBJ databases">
        <title>Genomic Encyclopedia of Archaeal and Bacterial Type Strains, Phase II (KMG-II): from individual species to whole genera.</title>
        <authorList>
            <person name="Goeker M."/>
        </authorList>
    </citation>
    <scope>NUCLEOTIDE SEQUENCE [LARGE SCALE GENOMIC DNA]</scope>
    <source>
        <strain evidence="1 2">DSM 21851</strain>
    </source>
</reference>
<dbReference type="EMBL" id="QLMC01000005">
    <property type="protein sequence ID" value="RAJ94223.1"/>
    <property type="molecule type" value="Genomic_DNA"/>
</dbReference>
<gene>
    <name evidence="1" type="ORF">LX87_04108</name>
</gene>
<dbReference type="OrthoDB" id="962634at2"/>
<keyword evidence="2" id="KW-1185">Reference proteome</keyword>
<proteinExistence type="predicted"/>
<organism evidence="1 2">
    <name type="scientific">Larkinella arboricola</name>
    <dbReference type="NCBI Taxonomy" id="643671"/>
    <lineage>
        <taxon>Bacteria</taxon>
        <taxon>Pseudomonadati</taxon>
        <taxon>Bacteroidota</taxon>
        <taxon>Cytophagia</taxon>
        <taxon>Cytophagales</taxon>
        <taxon>Spirosomataceae</taxon>
        <taxon>Larkinella</taxon>
    </lineage>
</organism>